<evidence type="ECO:0000256" key="7">
    <source>
        <dbReference type="ARBA" id="ARBA00023136"/>
    </source>
</evidence>
<comment type="subcellular location">
    <subcellularLocation>
        <location evidence="1 9">Cell inner membrane</location>
        <topology evidence="1 9">Multi-pass membrane protein</topology>
    </subcellularLocation>
</comment>
<proteinExistence type="inferred from homology"/>
<keyword evidence="2 9" id="KW-0813">Transport</keyword>
<gene>
    <name evidence="11" type="ORF">PFY00_15970</name>
</gene>
<feature type="transmembrane region" description="Helical" evidence="9">
    <location>
        <begin position="21"/>
        <end position="45"/>
    </location>
</feature>
<comment type="function">
    <text evidence="9">Part of the tripartite ATP-independent periplasmic (TRAP) transport system.</text>
</comment>
<feature type="transmembrane region" description="Helical" evidence="9">
    <location>
        <begin position="175"/>
        <end position="197"/>
    </location>
</feature>
<accession>A0ABT4XW97</accession>
<feature type="transmembrane region" description="Helical" evidence="9">
    <location>
        <begin position="57"/>
        <end position="74"/>
    </location>
</feature>
<keyword evidence="7 9" id="KW-0472">Membrane</keyword>
<keyword evidence="5 9" id="KW-0812">Transmembrane</keyword>
<dbReference type="RefSeq" id="WP_271433592.1">
    <property type="nucleotide sequence ID" value="NZ_JAQIOY010000008.1"/>
</dbReference>
<sequence>MAALLMLLRPLQWFNDVVLRFGRRFATVAIGLMVVAILVQVFFRYVLNNALPWPEELARFLMLWMTGMIAPLAYRRGGFVAIDMLEAALPKRVAALLGLALLSLSLIVLIVATQLGYKHVFSGCLFKSSTLWVPFKFEFNMPIPLTDLNLTLCTRKPGIGFEFGWTKMPLALSFLSLWIGVWLLLAVNIELILRAVVTLMGGEDRLRPQMDADLPVGAD</sequence>
<comment type="similarity">
    <text evidence="8 9">Belongs to the TRAP transporter small permease family.</text>
</comment>
<dbReference type="Pfam" id="PF04290">
    <property type="entry name" value="DctQ"/>
    <property type="match status" value="1"/>
</dbReference>
<evidence type="ECO:0000259" key="10">
    <source>
        <dbReference type="Pfam" id="PF04290"/>
    </source>
</evidence>
<evidence type="ECO:0000256" key="2">
    <source>
        <dbReference type="ARBA" id="ARBA00022448"/>
    </source>
</evidence>
<dbReference type="PANTHER" id="PTHR35011:SF2">
    <property type="entry name" value="2,3-DIKETO-L-GULONATE TRAP TRANSPORTER SMALL PERMEASE PROTEIN YIAM"/>
    <property type="match status" value="1"/>
</dbReference>
<keyword evidence="6 9" id="KW-1133">Transmembrane helix</keyword>
<keyword evidence="3" id="KW-1003">Cell membrane</keyword>
<evidence type="ECO:0000256" key="9">
    <source>
        <dbReference type="RuleBase" id="RU369079"/>
    </source>
</evidence>
<name>A0ABT4XW97_9RHOB</name>
<comment type="subunit">
    <text evidence="9">The complex comprises the extracytoplasmic solute receptor protein and the two transmembrane proteins.</text>
</comment>
<keyword evidence="4 9" id="KW-0997">Cell inner membrane</keyword>
<reference evidence="11 12" key="1">
    <citation type="submission" date="2023-01" db="EMBL/GenBank/DDBJ databases">
        <title>Thalassococcus onchidii sp. nov., isolated from a marine invertebrate from the South China Sea.</title>
        <authorList>
            <person name="Xu S."/>
            <person name="Liu Z."/>
            <person name="Xu Y."/>
        </authorList>
    </citation>
    <scope>NUCLEOTIDE SEQUENCE [LARGE SCALE GENOMIC DNA]</scope>
    <source>
        <strain evidence="11 12">KCTC 32084</strain>
    </source>
</reference>
<evidence type="ECO:0000256" key="4">
    <source>
        <dbReference type="ARBA" id="ARBA00022519"/>
    </source>
</evidence>
<dbReference type="Proteomes" id="UP001210720">
    <property type="component" value="Unassembled WGS sequence"/>
</dbReference>
<evidence type="ECO:0000256" key="3">
    <source>
        <dbReference type="ARBA" id="ARBA00022475"/>
    </source>
</evidence>
<dbReference type="InterPro" id="IPR055348">
    <property type="entry name" value="DctQ"/>
</dbReference>
<feature type="transmembrane region" description="Helical" evidence="9">
    <location>
        <begin position="95"/>
        <end position="117"/>
    </location>
</feature>
<organism evidence="11 12">
    <name type="scientific">Thalassococcus lentus</name>
    <dbReference type="NCBI Taxonomy" id="1210524"/>
    <lineage>
        <taxon>Bacteria</taxon>
        <taxon>Pseudomonadati</taxon>
        <taxon>Pseudomonadota</taxon>
        <taxon>Alphaproteobacteria</taxon>
        <taxon>Rhodobacterales</taxon>
        <taxon>Roseobacteraceae</taxon>
        <taxon>Thalassococcus</taxon>
    </lineage>
</organism>
<feature type="domain" description="Tripartite ATP-independent periplasmic transporters DctQ component" evidence="10">
    <location>
        <begin position="33"/>
        <end position="117"/>
    </location>
</feature>
<evidence type="ECO:0000256" key="6">
    <source>
        <dbReference type="ARBA" id="ARBA00022989"/>
    </source>
</evidence>
<evidence type="ECO:0000313" key="11">
    <source>
        <dbReference type="EMBL" id="MDA7426234.1"/>
    </source>
</evidence>
<evidence type="ECO:0000256" key="5">
    <source>
        <dbReference type="ARBA" id="ARBA00022692"/>
    </source>
</evidence>
<keyword evidence="12" id="KW-1185">Reference proteome</keyword>
<protein>
    <recommendedName>
        <fullName evidence="9">TRAP transporter small permease protein</fullName>
    </recommendedName>
</protein>
<comment type="caution">
    <text evidence="11">The sequence shown here is derived from an EMBL/GenBank/DDBJ whole genome shotgun (WGS) entry which is preliminary data.</text>
</comment>
<evidence type="ECO:0000313" key="12">
    <source>
        <dbReference type="Proteomes" id="UP001210720"/>
    </source>
</evidence>
<evidence type="ECO:0000256" key="1">
    <source>
        <dbReference type="ARBA" id="ARBA00004429"/>
    </source>
</evidence>
<dbReference type="InterPro" id="IPR007387">
    <property type="entry name" value="TRAP_DctQ"/>
</dbReference>
<dbReference type="EMBL" id="JAQIOY010000008">
    <property type="protein sequence ID" value="MDA7426234.1"/>
    <property type="molecule type" value="Genomic_DNA"/>
</dbReference>
<evidence type="ECO:0000256" key="8">
    <source>
        <dbReference type="ARBA" id="ARBA00038436"/>
    </source>
</evidence>
<dbReference type="PANTHER" id="PTHR35011">
    <property type="entry name" value="2,3-DIKETO-L-GULONATE TRAP TRANSPORTER SMALL PERMEASE PROTEIN YIAM"/>
    <property type="match status" value="1"/>
</dbReference>